<feature type="region of interest" description="Disordered" evidence="2">
    <location>
        <begin position="151"/>
        <end position="177"/>
    </location>
</feature>
<organism evidence="4">
    <name type="scientific">Mycobacterium xenopi 4042</name>
    <dbReference type="NCBI Taxonomy" id="1299334"/>
    <lineage>
        <taxon>Bacteria</taxon>
        <taxon>Bacillati</taxon>
        <taxon>Actinomycetota</taxon>
        <taxon>Actinomycetes</taxon>
        <taxon>Mycobacteriales</taxon>
        <taxon>Mycobacteriaceae</taxon>
        <taxon>Mycobacterium</taxon>
    </lineage>
</organism>
<evidence type="ECO:0000256" key="2">
    <source>
        <dbReference type="SAM" id="MobiDB-lite"/>
    </source>
</evidence>
<reference evidence="4" key="1">
    <citation type="submission" date="2014-01" db="EMBL/GenBank/DDBJ databases">
        <authorList>
            <person name="Brown-Elliot B."/>
            <person name="Wallace R."/>
            <person name="Lenaerts A."/>
            <person name="Ordway D."/>
            <person name="DeGroote M.A."/>
            <person name="Parker T."/>
            <person name="Sizemore C."/>
            <person name="Tallon L.J."/>
            <person name="Sadzewicz L.K."/>
            <person name="Sengamalay N."/>
            <person name="Fraser C.M."/>
            <person name="Hine E."/>
            <person name="Shefchek K.A."/>
            <person name="Das S.P."/>
            <person name="Tettelin H."/>
        </authorList>
    </citation>
    <scope>NUCLEOTIDE SEQUENCE [LARGE SCALE GENOMIC DNA]</scope>
    <source>
        <strain evidence="4">4042</strain>
    </source>
</reference>
<comment type="caution">
    <text evidence="4">The sequence shown here is derived from an EMBL/GenBank/DDBJ whole genome shotgun (WGS) entry which is preliminary data.</text>
</comment>
<evidence type="ECO:0000256" key="1">
    <source>
        <dbReference type="ARBA" id="ARBA00010652"/>
    </source>
</evidence>
<dbReference type="EMBL" id="JAOB01000032">
    <property type="protein sequence ID" value="EUA54681.1"/>
    <property type="molecule type" value="Genomic_DNA"/>
</dbReference>
<dbReference type="Pfam" id="PF00823">
    <property type="entry name" value="PPE"/>
    <property type="match status" value="1"/>
</dbReference>
<evidence type="ECO:0000259" key="3">
    <source>
        <dbReference type="Pfam" id="PF00823"/>
    </source>
</evidence>
<protein>
    <submittedName>
        <fullName evidence="4">PPE family protein</fullName>
    </submittedName>
</protein>
<dbReference type="PANTHER" id="PTHR46766:SF1">
    <property type="entry name" value="GLUTAMINE-RICH PROTEIN 2"/>
    <property type="match status" value="1"/>
</dbReference>
<gene>
    <name evidence="4" type="ORF">I553_1687</name>
</gene>
<dbReference type="GO" id="GO:0052572">
    <property type="term" value="P:response to host immune response"/>
    <property type="evidence" value="ECO:0007669"/>
    <property type="project" value="TreeGrafter"/>
</dbReference>
<comment type="similarity">
    <text evidence="1">Belongs to the mycobacterial PPE family.</text>
</comment>
<proteinExistence type="inferred from homology"/>
<dbReference type="AlphaFoldDB" id="X8CFT3"/>
<accession>X8CFT3</accession>
<dbReference type="InterPro" id="IPR038332">
    <property type="entry name" value="PPE_sf"/>
</dbReference>
<feature type="domain" description="PPE" evidence="3">
    <location>
        <begin position="1"/>
        <end position="151"/>
    </location>
</feature>
<dbReference type="SUPFAM" id="SSF140459">
    <property type="entry name" value="PE/PPE dimer-like"/>
    <property type="match status" value="1"/>
</dbReference>
<dbReference type="PANTHER" id="PTHR46766">
    <property type="entry name" value="GLUTAMINE-RICH PROTEIN 2"/>
    <property type="match status" value="1"/>
</dbReference>
<dbReference type="PATRIC" id="fig|1299334.3.peg.3483"/>
<name>X8CFT3_MYCXE</name>
<dbReference type="FunFam" id="1.20.1260.20:FF:000001">
    <property type="entry name" value="PPE family protein PPE41"/>
    <property type="match status" value="1"/>
</dbReference>
<evidence type="ECO:0000313" key="4">
    <source>
        <dbReference type="EMBL" id="EUA54681.1"/>
    </source>
</evidence>
<dbReference type="InterPro" id="IPR000030">
    <property type="entry name" value="PPE_dom"/>
</dbReference>
<feature type="compositionally biased region" description="Basic residues" evidence="2">
    <location>
        <begin position="167"/>
        <end position="177"/>
    </location>
</feature>
<dbReference type="Gene3D" id="1.20.1260.20">
    <property type="entry name" value="PPE superfamily"/>
    <property type="match status" value="1"/>
</dbReference>
<sequence length="214" mass="22879">MYAGPGSGSMWAAAAAWDGLSTDLRSAATSFQAVMSGLTGGAWQGPASMSMATAAVPYVGWLTAAATHAESVAEQARVAAAAFETALAATVPPGLVTANRTRLMSLVATNFVGQNTAAIAAAEAEYAEMWAQDVAAMSGYDAKTLAATSQLEPFGEAPPTWPGRPPGPRRPRRRPGLRRVCRHLPNRWTSRHRPRWACHRSTCCRRPRSWRCLR</sequence>